<dbReference type="AlphaFoldDB" id="A0A6G1HBF1"/>
<sequence>MRLSSDSQNTIKKILDDTTSNPSTGIPGLVFTAVDKTGTHLISHASGNLGLSTPTPMTLSTTFWIASCTKLLVAIACMQLVEASKISLDSSSELYDFVPELKEKEVLNENGDGLVERKGDITLRMLLNHTAGFGYSFMNPRLAKWGRPAGFDEWNGDAREIMRMPLVNQPGSAWEYGVNIDWAGIAVERISKMSLNDYILKNICEPLGLKNINMFPTEEMKKDMASMNQVWSEGKAEERDHIYRLPLVAQTDEDKKRIFNSGGAGGYARPTEYAQVLATMLNDGVSPTTNKRILKKETLDEMFKNQIEQFPNFARQGGAPAPKSDLANSLPEMYPQAGNPPQGWGLSWFITIAPGDTGRGANTAWWAGLANLFWWCDREKGVAGIIASQMLPFGDLNVVGAWFGAEKAVYDGLEN</sequence>
<gene>
    <name evidence="2" type="ORF">K402DRAFT_324812</name>
</gene>
<protein>
    <submittedName>
        <fullName evidence="2">Beta-lactamase/transpeptidase-like protein</fullName>
    </submittedName>
</protein>
<dbReference type="InterPro" id="IPR001466">
    <property type="entry name" value="Beta-lactam-related"/>
</dbReference>
<evidence type="ECO:0000313" key="2">
    <source>
        <dbReference type="EMBL" id="KAF1990485.1"/>
    </source>
</evidence>
<reference evidence="2" key="1">
    <citation type="journal article" date="2020" name="Stud. Mycol.">
        <title>101 Dothideomycetes genomes: a test case for predicting lifestyles and emergence of pathogens.</title>
        <authorList>
            <person name="Haridas S."/>
            <person name="Albert R."/>
            <person name="Binder M."/>
            <person name="Bloem J."/>
            <person name="Labutti K."/>
            <person name="Salamov A."/>
            <person name="Andreopoulos B."/>
            <person name="Baker S."/>
            <person name="Barry K."/>
            <person name="Bills G."/>
            <person name="Bluhm B."/>
            <person name="Cannon C."/>
            <person name="Castanera R."/>
            <person name="Culley D."/>
            <person name="Daum C."/>
            <person name="Ezra D."/>
            <person name="Gonzalez J."/>
            <person name="Henrissat B."/>
            <person name="Kuo A."/>
            <person name="Liang C."/>
            <person name="Lipzen A."/>
            <person name="Lutzoni F."/>
            <person name="Magnuson J."/>
            <person name="Mondo S."/>
            <person name="Nolan M."/>
            <person name="Ohm R."/>
            <person name="Pangilinan J."/>
            <person name="Park H.-J."/>
            <person name="Ramirez L."/>
            <person name="Alfaro M."/>
            <person name="Sun H."/>
            <person name="Tritt A."/>
            <person name="Yoshinaga Y."/>
            <person name="Zwiers L.-H."/>
            <person name="Turgeon B."/>
            <person name="Goodwin S."/>
            <person name="Spatafora J."/>
            <person name="Crous P."/>
            <person name="Grigoriev I."/>
        </authorList>
    </citation>
    <scope>NUCLEOTIDE SEQUENCE</scope>
    <source>
        <strain evidence="2">CBS 113979</strain>
    </source>
</reference>
<dbReference type="PANTHER" id="PTHR43283:SF3">
    <property type="entry name" value="BETA-LACTAMASE FAMILY PROTEIN (AFU_ORTHOLOGUE AFUA_5G07500)"/>
    <property type="match status" value="1"/>
</dbReference>
<keyword evidence="3" id="KW-1185">Reference proteome</keyword>
<organism evidence="2 3">
    <name type="scientific">Aulographum hederae CBS 113979</name>
    <dbReference type="NCBI Taxonomy" id="1176131"/>
    <lineage>
        <taxon>Eukaryota</taxon>
        <taxon>Fungi</taxon>
        <taxon>Dikarya</taxon>
        <taxon>Ascomycota</taxon>
        <taxon>Pezizomycotina</taxon>
        <taxon>Dothideomycetes</taxon>
        <taxon>Pleosporomycetidae</taxon>
        <taxon>Aulographales</taxon>
        <taxon>Aulographaceae</taxon>
    </lineage>
</organism>
<dbReference type="PANTHER" id="PTHR43283">
    <property type="entry name" value="BETA-LACTAMASE-RELATED"/>
    <property type="match status" value="1"/>
</dbReference>
<dbReference type="SUPFAM" id="SSF56601">
    <property type="entry name" value="beta-lactamase/transpeptidase-like"/>
    <property type="match status" value="1"/>
</dbReference>
<dbReference type="OrthoDB" id="428260at2759"/>
<dbReference type="EMBL" id="ML977142">
    <property type="protein sequence ID" value="KAF1990485.1"/>
    <property type="molecule type" value="Genomic_DNA"/>
</dbReference>
<dbReference type="InterPro" id="IPR050789">
    <property type="entry name" value="Diverse_Enzym_Activities"/>
</dbReference>
<feature type="domain" description="Beta-lactamase-related" evidence="1">
    <location>
        <begin position="23"/>
        <end position="393"/>
    </location>
</feature>
<evidence type="ECO:0000313" key="3">
    <source>
        <dbReference type="Proteomes" id="UP000800041"/>
    </source>
</evidence>
<proteinExistence type="predicted"/>
<accession>A0A6G1HBF1</accession>
<dbReference type="Proteomes" id="UP000800041">
    <property type="component" value="Unassembled WGS sequence"/>
</dbReference>
<dbReference type="Pfam" id="PF00144">
    <property type="entry name" value="Beta-lactamase"/>
    <property type="match status" value="1"/>
</dbReference>
<dbReference type="InterPro" id="IPR012338">
    <property type="entry name" value="Beta-lactam/transpept-like"/>
</dbReference>
<dbReference type="Gene3D" id="3.40.710.10">
    <property type="entry name" value="DD-peptidase/beta-lactamase superfamily"/>
    <property type="match status" value="1"/>
</dbReference>
<name>A0A6G1HBF1_9PEZI</name>
<evidence type="ECO:0000259" key="1">
    <source>
        <dbReference type="Pfam" id="PF00144"/>
    </source>
</evidence>